<evidence type="ECO:0000313" key="11">
    <source>
        <dbReference type="Proteomes" id="UP001174839"/>
    </source>
</evidence>
<proteinExistence type="predicted"/>
<dbReference type="GO" id="GO:0016757">
    <property type="term" value="F:glycosyltransferase activity"/>
    <property type="evidence" value="ECO:0007669"/>
    <property type="project" value="UniProtKB-KW"/>
</dbReference>
<feature type="transmembrane region" description="Helical" evidence="8">
    <location>
        <begin position="365"/>
        <end position="385"/>
    </location>
</feature>
<feature type="domain" description="Glycosyltransferase RgtA/B/C/D-like" evidence="9">
    <location>
        <begin position="65"/>
        <end position="224"/>
    </location>
</feature>
<keyword evidence="4 10" id="KW-0808">Transferase</keyword>
<keyword evidence="5 8" id="KW-0812">Transmembrane</keyword>
<comment type="caution">
    <text evidence="10">The sequence shown here is derived from an EMBL/GenBank/DDBJ whole genome shotgun (WGS) entry which is preliminary data.</text>
</comment>
<feature type="transmembrane region" description="Helical" evidence="8">
    <location>
        <begin position="264"/>
        <end position="288"/>
    </location>
</feature>
<evidence type="ECO:0000256" key="7">
    <source>
        <dbReference type="ARBA" id="ARBA00023136"/>
    </source>
</evidence>
<accession>A0ABT7WIE1</accession>
<evidence type="ECO:0000256" key="4">
    <source>
        <dbReference type="ARBA" id="ARBA00022679"/>
    </source>
</evidence>
<dbReference type="Pfam" id="PF13231">
    <property type="entry name" value="PMT_2"/>
    <property type="match status" value="1"/>
</dbReference>
<feature type="transmembrane region" description="Helical" evidence="8">
    <location>
        <begin position="118"/>
        <end position="137"/>
    </location>
</feature>
<dbReference type="InterPro" id="IPR038731">
    <property type="entry name" value="RgtA/B/C-like"/>
</dbReference>
<feature type="transmembrane region" description="Helical" evidence="8">
    <location>
        <begin position="6"/>
        <end position="24"/>
    </location>
</feature>
<feature type="transmembrane region" description="Helical" evidence="8">
    <location>
        <begin position="212"/>
        <end position="230"/>
    </location>
</feature>
<dbReference type="EC" id="2.4.-.-" evidence="10"/>
<evidence type="ECO:0000259" key="9">
    <source>
        <dbReference type="Pfam" id="PF13231"/>
    </source>
</evidence>
<evidence type="ECO:0000313" key="10">
    <source>
        <dbReference type="EMBL" id="MDM9632677.1"/>
    </source>
</evidence>
<evidence type="ECO:0000256" key="1">
    <source>
        <dbReference type="ARBA" id="ARBA00004651"/>
    </source>
</evidence>
<feature type="transmembrane region" description="Helical" evidence="8">
    <location>
        <begin position="169"/>
        <end position="200"/>
    </location>
</feature>
<feature type="transmembrane region" description="Helical" evidence="8">
    <location>
        <begin position="89"/>
        <end position="106"/>
    </location>
</feature>
<keyword evidence="11" id="KW-1185">Reference proteome</keyword>
<keyword evidence="6 8" id="KW-1133">Transmembrane helix</keyword>
<dbReference type="PANTHER" id="PTHR33908">
    <property type="entry name" value="MANNOSYLTRANSFERASE YKCB-RELATED"/>
    <property type="match status" value="1"/>
</dbReference>
<evidence type="ECO:0000256" key="3">
    <source>
        <dbReference type="ARBA" id="ARBA00022676"/>
    </source>
</evidence>
<dbReference type="InterPro" id="IPR050297">
    <property type="entry name" value="LipidA_mod_glycosyltrf_83"/>
</dbReference>
<evidence type="ECO:0000256" key="5">
    <source>
        <dbReference type="ARBA" id="ARBA00022692"/>
    </source>
</evidence>
<keyword evidence="7 8" id="KW-0472">Membrane</keyword>
<organism evidence="10 11">
    <name type="scientific">Robiginitalea aurantiaca</name>
    <dbReference type="NCBI Taxonomy" id="3056915"/>
    <lineage>
        <taxon>Bacteria</taxon>
        <taxon>Pseudomonadati</taxon>
        <taxon>Bacteroidota</taxon>
        <taxon>Flavobacteriia</taxon>
        <taxon>Flavobacteriales</taxon>
        <taxon>Flavobacteriaceae</taxon>
        <taxon>Robiginitalea</taxon>
    </lineage>
</organism>
<protein>
    <submittedName>
        <fullName evidence="10">Glycosyltransferase family 39 protein</fullName>
        <ecNumber evidence="10">2.4.-.-</ecNumber>
    </submittedName>
</protein>
<dbReference type="Proteomes" id="UP001174839">
    <property type="component" value="Unassembled WGS sequence"/>
</dbReference>
<evidence type="ECO:0000256" key="8">
    <source>
        <dbReference type="SAM" id="Phobius"/>
    </source>
</evidence>
<dbReference type="RefSeq" id="WP_289726041.1">
    <property type="nucleotide sequence ID" value="NZ_JAUDUY010000012.1"/>
</dbReference>
<feature type="transmembrane region" description="Helical" evidence="8">
    <location>
        <begin position="144"/>
        <end position="163"/>
    </location>
</feature>
<feature type="transmembrane region" description="Helical" evidence="8">
    <location>
        <begin position="333"/>
        <end position="353"/>
    </location>
</feature>
<keyword evidence="2" id="KW-1003">Cell membrane</keyword>
<evidence type="ECO:0000256" key="6">
    <source>
        <dbReference type="ARBA" id="ARBA00022989"/>
    </source>
</evidence>
<gene>
    <name evidence="10" type="ORF">QU605_14460</name>
</gene>
<evidence type="ECO:0000256" key="2">
    <source>
        <dbReference type="ARBA" id="ARBA00022475"/>
    </source>
</evidence>
<dbReference type="PANTHER" id="PTHR33908:SF11">
    <property type="entry name" value="MEMBRANE PROTEIN"/>
    <property type="match status" value="1"/>
</dbReference>
<sequence>MENPRLFWIYPIIIFFLLFAPNLLREGMFVDGVWYAAISNNLAHDIGSFWTPLFTKTIYPIFYEHPPLAFWIQSMFFDLFGEHFFVERLYCFLVFLVSAWLIILIWREVFSEKPEYTSLSFLPIIFWMLNTGIFFAYPNNVLECTMTVFLITSIYLLIKSTLLNNRLGYFLIILAGIFVALGFLTKGFVALFPLIFFLLYQPVFKTNITQNLVRSMVLVGSFSLIIIIIFQSPDARMFFYNYLDNQVIAALKGQRIENLRENRFFLLIGLLNSFVIVGVVCLFLIASYYWFKKKSSTMIVKSPEVKKWGIFFILIGLSASLPLLISLKQAGYYLVPSIALFSIAISVLMAPITSKLISSLRSSKYHRWGLISTLILLFVSIVLALSNIGTVDKRDRDRIALVKEVSKVVPRGVVLSSNTESFDHSLHGFFQRYHMVALDTVRKNLWKHNYILSDRKMDSISDEYNEKQISGIYFYQKKPSYEIK</sequence>
<comment type="subcellular location">
    <subcellularLocation>
        <location evidence="1">Cell membrane</location>
        <topology evidence="1">Multi-pass membrane protein</topology>
    </subcellularLocation>
</comment>
<reference evidence="10" key="1">
    <citation type="submission" date="2023-06" db="EMBL/GenBank/DDBJ databases">
        <title>Robiginitalea aurantiacus sp. nov. and Algoriphagus sediminis sp. nov., isolated from coastal sediment.</title>
        <authorList>
            <person name="Zhou Z.Y."/>
            <person name="An J."/>
            <person name="Jia Y.W."/>
            <person name="Du Z.J."/>
        </authorList>
    </citation>
    <scope>NUCLEOTIDE SEQUENCE</scope>
    <source>
        <strain evidence="10">M39</strain>
    </source>
</reference>
<name>A0ABT7WIE1_9FLAO</name>
<keyword evidence="3 10" id="KW-0328">Glycosyltransferase</keyword>
<dbReference type="EMBL" id="JAUDUY010000012">
    <property type="protein sequence ID" value="MDM9632677.1"/>
    <property type="molecule type" value="Genomic_DNA"/>
</dbReference>
<feature type="transmembrane region" description="Helical" evidence="8">
    <location>
        <begin position="308"/>
        <end position="327"/>
    </location>
</feature>